<proteinExistence type="predicted"/>
<gene>
    <name evidence="2" type="ORF">GJ746_06120</name>
</gene>
<name>A0A6B8MVI3_KLEOX</name>
<evidence type="ECO:0000313" key="3">
    <source>
        <dbReference type="Proteomes" id="UP000427108"/>
    </source>
</evidence>
<sequence>MAHPASINSATKGKRIFLNIFRVSTHGSNNEENSRHHNIANGKGKWQRM</sequence>
<reference evidence="2 3" key="1">
    <citation type="submission" date="2019-11" db="EMBL/GenBank/DDBJ databases">
        <title>Isolation and Application of One Kind of P-Hydroxybenzoic Acid Degrading Bacterium in Mitigating Cropping Obstacle of Cucumber.</title>
        <authorList>
            <person name="Wu F."/>
            <person name="An Y."/>
        </authorList>
    </citation>
    <scope>NUCLEOTIDE SEQUENCE [LARGE SCALE GENOMIC DNA]</scope>
    <source>
        <strain evidence="2 3">P620</strain>
    </source>
</reference>
<feature type="region of interest" description="Disordered" evidence="1">
    <location>
        <begin position="26"/>
        <end position="49"/>
    </location>
</feature>
<evidence type="ECO:0000256" key="1">
    <source>
        <dbReference type="SAM" id="MobiDB-lite"/>
    </source>
</evidence>
<accession>A0A6B8MVI3</accession>
<dbReference type="EMBL" id="CP046115">
    <property type="protein sequence ID" value="QGN36898.1"/>
    <property type="molecule type" value="Genomic_DNA"/>
</dbReference>
<organism evidence="2 3">
    <name type="scientific">Klebsiella oxytoca</name>
    <dbReference type="NCBI Taxonomy" id="571"/>
    <lineage>
        <taxon>Bacteria</taxon>
        <taxon>Pseudomonadati</taxon>
        <taxon>Pseudomonadota</taxon>
        <taxon>Gammaproteobacteria</taxon>
        <taxon>Enterobacterales</taxon>
        <taxon>Enterobacteriaceae</taxon>
        <taxon>Klebsiella/Raoultella group</taxon>
        <taxon>Klebsiella</taxon>
    </lineage>
</organism>
<evidence type="ECO:0000313" key="2">
    <source>
        <dbReference type="EMBL" id="QGN36898.1"/>
    </source>
</evidence>
<dbReference type="AlphaFoldDB" id="A0A6B8MVI3"/>
<dbReference type="Proteomes" id="UP000427108">
    <property type="component" value="Chromosome"/>
</dbReference>
<protein>
    <submittedName>
        <fullName evidence="2">Uncharacterized protein</fullName>
    </submittedName>
</protein>